<dbReference type="PROSITE" id="PS50162">
    <property type="entry name" value="RECA_2"/>
    <property type="match status" value="1"/>
</dbReference>
<gene>
    <name evidence="4" type="ORF">PSON_ATCC_30995.1.T0190250</name>
</gene>
<dbReference type="AlphaFoldDB" id="A0A8S1LGJ5"/>
<feature type="domain" description="RecA family profile 1" evidence="3">
    <location>
        <begin position="11"/>
        <end position="183"/>
    </location>
</feature>
<dbReference type="InterPro" id="IPR003593">
    <property type="entry name" value="AAA+_ATPase"/>
</dbReference>
<evidence type="ECO:0000256" key="1">
    <source>
        <dbReference type="ARBA" id="ARBA00022741"/>
    </source>
</evidence>
<evidence type="ECO:0000256" key="2">
    <source>
        <dbReference type="ARBA" id="ARBA00022840"/>
    </source>
</evidence>
<dbReference type="PANTHER" id="PTHR22942:SF39">
    <property type="entry name" value="DNA REPAIR PROTEIN RAD51 HOMOLOG 1"/>
    <property type="match status" value="1"/>
</dbReference>
<dbReference type="EMBL" id="CAJJDN010000019">
    <property type="protein sequence ID" value="CAD8064703.1"/>
    <property type="molecule type" value="Genomic_DNA"/>
</dbReference>
<dbReference type="GO" id="GO:0042148">
    <property type="term" value="P:DNA strand invasion"/>
    <property type="evidence" value="ECO:0007669"/>
    <property type="project" value="TreeGrafter"/>
</dbReference>
<dbReference type="GO" id="GO:0003690">
    <property type="term" value="F:double-stranded DNA binding"/>
    <property type="evidence" value="ECO:0007669"/>
    <property type="project" value="TreeGrafter"/>
</dbReference>
<reference evidence="4" key="1">
    <citation type="submission" date="2021-01" db="EMBL/GenBank/DDBJ databases">
        <authorList>
            <consortium name="Genoscope - CEA"/>
            <person name="William W."/>
        </authorList>
    </citation>
    <scope>NUCLEOTIDE SEQUENCE</scope>
</reference>
<dbReference type="GO" id="GO:0140664">
    <property type="term" value="F:ATP-dependent DNA damage sensor activity"/>
    <property type="evidence" value="ECO:0007669"/>
    <property type="project" value="InterPro"/>
</dbReference>
<keyword evidence="1" id="KW-0547">Nucleotide-binding</keyword>
<evidence type="ECO:0000259" key="3">
    <source>
        <dbReference type="PROSITE" id="PS50162"/>
    </source>
</evidence>
<dbReference type="GO" id="GO:0007131">
    <property type="term" value="P:reciprocal meiotic recombination"/>
    <property type="evidence" value="ECO:0007669"/>
    <property type="project" value="TreeGrafter"/>
</dbReference>
<organism evidence="4 5">
    <name type="scientific">Paramecium sonneborni</name>
    <dbReference type="NCBI Taxonomy" id="65129"/>
    <lineage>
        <taxon>Eukaryota</taxon>
        <taxon>Sar</taxon>
        <taxon>Alveolata</taxon>
        <taxon>Ciliophora</taxon>
        <taxon>Intramacronucleata</taxon>
        <taxon>Oligohymenophorea</taxon>
        <taxon>Peniculida</taxon>
        <taxon>Parameciidae</taxon>
        <taxon>Paramecium</taxon>
    </lineage>
</organism>
<name>A0A8S1LGJ5_9CILI</name>
<dbReference type="GO" id="GO:0000150">
    <property type="term" value="F:DNA strand exchange activity"/>
    <property type="evidence" value="ECO:0007669"/>
    <property type="project" value="TreeGrafter"/>
</dbReference>
<dbReference type="OrthoDB" id="287485at2759"/>
<dbReference type="Proteomes" id="UP000692954">
    <property type="component" value="Unassembled WGS sequence"/>
</dbReference>
<dbReference type="GO" id="GO:0003697">
    <property type="term" value="F:single-stranded DNA binding"/>
    <property type="evidence" value="ECO:0007669"/>
    <property type="project" value="TreeGrafter"/>
</dbReference>
<dbReference type="GO" id="GO:0070192">
    <property type="term" value="P:chromosome organization involved in meiotic cell cycle"/>
    <property type="evidence" value="ECO:0007669"/>
    <property type="project" value="TreeGrafter"/>
</dbReference>
<dbReference type="Pfam" id="PF08423">
    <property type="entry name" value="Rad51"/>
    <property type="match status" value="1"/>
</dbReference>
<comment type="caution">
    <text evidence="4">The sequence shown here is derived from an EMBL/GenBank/DDBJ whole genome shotgun (WGS) entry which is preliminary data.</text>
</comment>
<proteinExistence type="predicted"/>
<dbReference type="InterPro" id="IPR013632">
    <property type="entry name" value="Rad51_C"/>
</dbReference>
<dbReference type="GO" id="GO:0006312">
    <property type="term" value="P:mitotic recombination"/>
    <property type="evidence" value="ECO:0007669"/>
    <property type="project" value="TreeGrafter"/>
</dbReference>
<dbReference type="GO" id="GO:0005524">
    <property type="term" value="F:ATP binding"/>
    <property type="evidence" value="ECO:0007669"/>
    <property type="project" value="UniProtKB-KW"/>
</dbReference>
<sequence>MNLQQLLEIESKFEHLSIIPIFDEILNGGIQTGILTEIFGEAGCGKTHVCMTLMINTIINYKTSKVIYISTAKQLQQDRFNQLLQYRVGKKSKDKFTNLFNKCIIQHLNNPKFMDEYIYEQLPTLLEQYQFKLIIIDNITTYLQEIQLTLNQMQKTSILKKFSNHFRKLAKKHNIAVVFVNNVVTSTQNNKLYPSLGQKWSEMIDERIQVEKKGLIRHFRIDISHRVALDDAAFTIQESGIYPQVD</sequence>
<evidence type="ECO:0000313" key="4">
    <source>
        <dbReference type="EMBL" id="CAD8064703.1"/>
    </source>
</evidence>
<dbReference type="PANTHER" id="PTHR22942">
    <property type="entry name" value="RECA/RAD51/RADA DNA STRAND-PAIRING FAMILY MEMBER"/>
    <property type="match status" value="1"/>
</dbReference>
<protein>
    <recommendedName>
        <fullName evidence="3">RecA family profile 1 domain-containing protein</fullName>
    </recommendedName>
</protein>
<keyword evidence="5" id="KW-1185">Reference proteome</keyword>
<evidence type="ECO:0000313" key="5">
    <source>
        <dbReference type="Proteomes" id="UP000692954"/>
    </source>
</evidence>
<accession>A0A8S1LGJ5</accession>
<dbReference type="SMART" id="SM00382">
    <property type="entry name" value="AAA"/>
    <property type="match status" value="1"/>
</dbReference>
<keyword evidence="2" id="KW-0067">ATP-binding</keyword>
<dbReference type="GO" id="GO:0000794">
    <property type="term" value="C:condensed nuclear chromosome"/>
    <property type="evidence" value="ECO:0007669"/>
    <property type="project" value="TreeGrafter"/>
</dbReference>
<dbReference type="GO" id="GO:0000730">
    <property type="term" value="P:DNA recombinase assembly"/>
    <property type="evidence" value="ECO:0007669"/>
    <property type="project" value="TreeGrafter"/>
</dbReference>
<dbReference type="InterPro" id="IPR020588">
    <property type="entry name" value="RecA_ATP-bd"/>
</dbReference>